<dbReference type="PROSITE" id="PS52015">
    <property type="entry name" value="TONB_CTD"/>
    <property type="match status" value="1"/>
</dbReference>
<evidence type="ECO:0000256" key="5">
    <source>
        <dbReference type="ARBA" id="ARBA00022519"/>
    </source>
</evidence>
<evidence type="ECO:0000256" key="8">
    <source>
        <dbReference type="ARBA" id="ARBA00022989"/>
    </source>
</evidence>
<dbReference type="PRINTS" id="PR01374">
    <property type="entry name" value="TONBPROTEIN"/>
</dbReference>
<evidence type="ECO:0000256" key="1">
    <source>
        <dbReference type="ARBA" id="ARBA00004383"/>
    </source>
</evidence>
<dbReference type="SUPFAM" id="SSF74653">
    <property type="entry name" value="TolA/TonB C-terminal domain"/>
    <property type="match status" value="1"/>
</dbReference>
<dbReference type="GO" id="GO:0015031">
    <property type="term" value="P:protein transport"/>
    <property type="evidence" value="ECO:0007669"/>
    <property type="project" value="UniProtKB-UniRule"/>
</dbReference>
<dbReference type="OrthoDB" id="1628901at2"/>
<dbReference type="GO" id="GO:0030288">
    <property type="term" value="C:outer membrane-bounded periplasmic space"/>
    <property type="evidence" value="ECO:0007669"/>
    <property type="project" value="InterPro"/>
</dbReference>
<dbReference type="STRING" id="675511.GCA_000341735_03087"/>
<evidence type="ECO:0000256" key="7">
    <source>
        <dbReference type="ARBA" id="ARBA00022927"/>
    </source>
</evidence>
<comment type="function">
    <text evidence="10">Interacts with outer membrane receptor proteins that carry out high-affinity binding and energy dependent uptake into the periplasmic space of specific substrates. It could act to transduce energy from the cytoplasmic membrane to specific energy-requiring processes in the outer membrane, resulting in the release into the periplasm of ligands bound by these outer membrane proteins.</text>
</comment>
<dbReference type="PANTHER" id="PTHR33446:SF14">
    <property type="entry name" value="PROTEIN TONB"/>
    <property type="match status" value="1"/>
</dbReference>
<dbReference type="GO" id="GO:0015891">
    <property type="term" value="P:siderophore transport"/>
    <property type="evidence" value="ECO:0007669"/>
    <property type="project" value="InterPro"/>
</dbReference>
<sequence>MKRLAISLLAGLGVTLALFWLMQAMVMNRGSGFEKTDNLQMVEFVRLKRETKPQVQEKKTVKPPPPPEKRPPPPPMQTQHTQPMAAAQPNLAIPNLSVPLPSARFGGSALEGLTVGAAAPSPSAPSAAVGTGTITTDVTPLVRIPPRYPMRAASRRIEGWVKVEFTITKTGEVSDAVVVESHPSDIFNREALAAVKRWKFKAKVVDGKAYEQRAQQTLEFKLSK</sequence>
<evidence type="ECO:0000256" key="3">
    <source>
        <dbReference type="ARBA" id="ARBA00022448"/>
    </source>
</evidence>
<keyword evidence="4 10" id="KW-1003">Cell membrane</keyword>
<keyword evidence="6" id="KW-0812">Transmembrane</keyword>
<keyword evidence="9" id="KW-0472">Membrane</keyword>
<dbReference type="GO" id="GO:0031992">
    <property type="term" value="F:energy transducer activity"/>
    <property type="evidence" value="ECO:0007669"/>
    <property type="project" value="InterPro"/>
</dbReference>
<dbReference type="Gene3D" id="3.30.1150.10">
    <property type="match status" value="1"/>
</dbReference>
<evidence type="ECO:0000256" key="4">
    <source>
        <dbReference type="ARBA" id="ARBA00022475"/>
    </source>
</evidence>
<dbReference type="GO" id="GO:0005886">
    <property type="term" value="C:plasma membrane"/>
    <property type="evidence" value="ECO:0007669"/>
    <property type="project" value="UniProtKB-SubCell"/>
</dbReference>
<dbReference type="InterPro" id="IPR037682">
    <property type="entry name" value="TonB_C"/>
</dbReference>
<protein>
    <recommendedName>
        <fullName evidence="10">Protein TonB</fullName>
    </recommendedName>
</protein>
<keyword evidence="3 10" id="KW-0813">Transport</keyword>
<dbReference type="InterPro" id="IPR006260">
    <property type="entry name" value="TonB/TolA_C"/>
</dbReference>
<dbReference type="NCBIfam" id="TIGR01352">
    <property type="entry name" value="tonB_Cterm"/>
    <property type="match status" value="1"/>
</dbReference>
<evidence type="ECO:0000313" key="14">
    <source>
        <dbReference type="Proteomes" id="UP000305881"/>
    </source>
</evidence>
<keyword evidence="14" id="KW-1185">Reference proteome</keyword>
<dbReference type="Pfam" id="PF03544">
    <property type="entry name" value="TonB_C"/>
    <property type="match status" value="1"/>
</dbReference>
<dbReference type="InterPro" id="IPR003538">
    <property type="entry name" value="TonB"/>
</dbReference>
<comment type="subcellular location">
    <subcellularLocation>
        <location evidence="1 10">Cell inner membrane</location>
        <topology evidence="1 10">Single-pass membrane protein</topology>
        <orientation evidence="1 10">Periplasmic side</orientation>
    </subcellularLocation>
</comment>
<keyword evidence="5 10" id="KW-0997">Cell inner membrane</keyword>
<dbReference type="Proteomes" id="UP000305881">
    <property type="component" value="Chromosome"/>
</dbReference>
<evidence type="ECO:0000256" key="11">
    <source>
        <dbReference type="SAM" id="MobiDB-lite"/>
    </source>
</evidence>
<keyword evidence="8" id="KW-1133">Transmembrane helix</keyword>
<keyword evidence="10" id="KW-0735">Signal-anchor</keyword>
<dbReference type="KEGG" id="mbur:EQU24_21710"/>
<evidence type="ECO:0000256" key="2">
    <source>
        <dbReference type="ARBA" id="ARBA00006555"/>
    </source>
</evidence>
<keyword evidence="7 10" id="KW-0653">Protein transport</keyword>
<feature type="region of interest" description="Disordered" evidence="11">
    <location>
        <begin position="50"/>
        <end position="84"/>
    </location>
</feature>
<reference evidence="14" key="1">
    <citation type="journal article" date="2019" name="J. Bacteriol.">
        <title>A Mutagenic Screen Identifies a TonB-Dependent Receptor Required for the Lanthanide Metal Switch in the Type I Methanotroph 'Methylotuvimicrobium buryatense' 5GB1C.</title>
        <authorList>
            <person name="Groom J.D."/>
            <person name="Ford S.M."/>
            <person name="Pesesky M.W."/>
            <person name="Lidstrom M.E."/>
        </authorList>
    </citation>
    <scope>NUCLEOTIDE SEQUENCE [LARGE SCALE GENOMIC DNA]</scope>
    <source>
        <strain evidence="14">5GB1C</strain>
    </source>
</reference>
<organism evidence="13 14">
    <name type="scientific">Methylotuvimicrobium buryatense</name>
    <name type="common">Methylomicrobium buryatense</name>
    <dbReference type="NCBI Taxonomy" id="95641"/>
    <lineage>
        <taxon>Bacteria</taxon>
        <taxon>Pseudomonadati</taxon>
        <taxon>Pseudomonadota</taxon>
        <taxon>Gammaproteobacteria</taxon>
        <taxon>Methylococcales</taxon>
        <taxon>Methylococcaceae</taxon>
        <taxon>Methylotuvimicrobium</taxon>
    </lineage>
</organism>
<evidence type="ECO:0000259" key="12">
    <source>
        <dbReference type="PROSITE" id="PS52015"/>
    </source>
</evidence>
<feature type="compositionally biased region" description="Basic and acidic residues" evidence="11">
    <location>
        <begin position="50"/>
        <end position="60"/>
    </location>
</feature>
<evidence type="ECO:0000256" key="6">
    <source>
        <dbReference type="ARBA" id="ARBA00022692"/>
    </source>
</evidence>
<feature type="compositionally biased region" description="Pro residues" evidence="11">
    <location>
        <begin position="62"/>
        <end position="76"/>
    </location>
</feature>
<dbReference type="InterPro" id="IPR051045">
    <property type="entry name" value="TonB-dependent_transducer"/>
</dbReference>
<evidence type="ECO:0000313" key="13">
    <source>
        <dbReference type="EMBL" id="QCW84562.1"/>
    </source>
</evidence>
<accession>A0A4P9USN9</accession>
<evidence type="ECO:0000256" key="9">
    <source>
        <dbReference type="ARBA" id="ARBA00023136"/>
    </source>
</evidence>
<gene>
    <name evidence="13" type="ORF">EQU24_21710</name>
</gene>
<dbReference type="AlphaFoldDB" id="A0A4P9USN9"/>
<dbReference type="RefSeq" id="WP_017841555.1">
    <property type="nucleotide sequence ID" value="NZ_CP035467.1"/>
</dbReference>
<dbReference type="PANTHER" id="PTHR33446">
    <property type="entry name" value="PROTEIN TONB-RELATED"/>
    <property type="match status" value="1"/>
</dbReference>
<name>A0A4P9USN9_METBY</name>
<feature type="domain" description="TonB C-terminal" evidence="12">
    <location>
        <begin position="133"/>
        <end position="224"/>
    </location>
</feature>
<dbReference type="EMBL" id="CP035467">
    <property type="protein sequence ID" value="QCW84562.1"/>
    <property type="molecule type" value="Genomic_DNA"/>
</dbReference>
<evidence type="ECO:0000256" key="10">
    <source>
        <dbReference type="RuleBase" id="RU362123"/>
    </source>
</evidence>
<proteinExistence type="inferred from homology"/>
<comment type="similarity">
    <text evidence="2 10">Belongs to the TonB family.</text>
</comment>
<dbReference type="GO" id="GO:0055085">
    <property type="term" value="P:transmembrane transport"/>
    <property type="evidence" value="ECO:0007669"/>
    <property type="project" value="InterPro"/>
</dbReference>